<dbReference type="InterPro" id="IPR013780">
    <property type="entry name" value="Glyco_hydro_b"/>
</dbReference>
<keyword evidence="4" id="KW-0326">Glycosidase</keyword>
<dbReference type="InterPro" id="IPR001139">
    <property type="entry name" value="Glyco_hydro_30"/>
</dbReference>
<dbReference type="OrthoDB" id="9806701at2"/>
<dbReference type="GO" id="GO:0016020">
    <property type="term" value="C:membrane"/>
    <property type="evidence" value="ECO:0007669"/>
    <property type="project" value="GOC"/>
</dbReference>
<keyword evidence="2 5" id="KW-0732">Signal</keyword>
<protein>
    <submittedName>
        <fullName evidence="8">Glucosylceramidase</fullName>
    </submittedName>
</protein>
<evidence type="ECO:0000256" key="5">
    <source>
        <dbReference type="SAM" id="SignalP"/>
    </source>
</evidence>
<dbReference type="PRINTS" id="PR00843">
    <property type="entry name" value="GLHYDRLASE30"/>
</dbReference>
<dbReference type="InterPro" id="IPR033452">
    <property type="entry name" value="GH30_C"/>
</dbReference>
<evidence type="ECO:0000313" key="8">
    <source>
        <dbReference type="EMBL" id="SEN62000.1"/>
    </source>
</evidence>
<feature type="domain" description="Glycosyl hydrolase family 30 beta sandwich" evidence="7">
    <location>
        <begin position="448"/>
        <end position="493"/>
    </location>
</feature>
<dbReference type="EMBL" id="FOCL01000003">
    <property type="protein sequence ID" value="SEN62000.1"/>
    <property type="molecule type" value="Genomic_DNA"/>
</dbReference>
<dbReference type="GO" id="GO:0004348">
    <property type="term" value="F:glucosylceramidase activity"/>
    <property type="evidence" value="ECO:0007669"/>
    <property type="project" value="InterPro"/>
</dbReference>
<dbReference type="Gene3D" id="2.60.40.1180">
    <property type="entry name" value="Golgi alpha-mannosidase II"/>
    <property type="match status" value="1"/>
</dbReference>
<keyword evidence="9" id="KW-1185">Reference proteome</keyword>
<dbReference type="Gene3D" id="3.20.20.80">
    <property type="entry name" value="Glycosidases"/>
    <property type="match status" value="1"/>
</dbReference>
<dbReference type="InterPro" id="IPR033453">
    <property type="entry name" value="Glyco_hydro_30_TIM-barrel"/>
</dbReference>
<dbReference type="RefSeq" id="WP_091210995.1">
    <property type="nucleotide sequence ID" value="NZ_FOCL01000003.1"/>
</dbReference>
<evidence type="ECO:0000259" key="7">
    <source>
        <dbReference type="Pfam" id="PF17189"/>
    </source>
</evidence>
<evidence type="ECO:0000256" key="3">
    <source>
        <dbReference type="ARBA" id="ARBA00022801"/>
    </source>
</evidence>
<feature type="signal peptide" evidence="5">
    <location>
        <begin position="1"/>
        <end position="27"/>
    </location>
</feature>
<dbReference type="InterPro" id="IPR017853">
    <property type="entry name" value="GH"/>
</dbReference>
<comment type="similarity">
    <text evidence="1 4">Belongs to the glycosyl hydrolase 30 family.</text>
</comment>
<name>A0A1H8HZU4_9SPHI</name>
<reference evidence="9" key="1">
    <citation type="submission" date="2016-10" db="EMBL/GenBank/DDBJ databases">
        <authorList>
            <person name="Varghese N."/>
            <person name="Submissions S."/>
        </authorList>
    </citation>
    <scope>NUCLEOTIDE SEQUENCE [LARGE SCALE GENOMIC DNA]</scope>
    <source>
        <strain evidence="9">Gh-48</strain>
    </source>
</reference>
<dbReference type="PANTHER" id="PTHR11069:SF23">
    <property type="entry name" value="LYSOSOMAL ACID GLUCOSYLCERAMIDASE"/>
    <property type="match status" value="1"/>
</dbReference>
<dbReference type="PANTHER" id="PTHR11069">
    <property type="entry name" value="GLUCOSYLCERAMIDASE"/>
    <property type="match status" value="1"/>
</dbReference>
<dbReference type="GO" id="GO:0006680">
    <property type="term" value="P:glucosylceramide catabolic process"/>
    <property type="evidence" value="ECO:0007669"/>
    <property type="project" value="TreeGrafter"/>
</dbReference>
<accession>A0A1H8HZU4</accession>
<feature type="chain" id="PRO_5011559672" evidence="5">
    <location>
        <begin position="28"/>
        <end position="496"/>
    </location>
</feature>
<dbReference type="AlphaFoldDB" id="A0A1H8HZU4"/>
<evidence type="ECO:0000313" key="9">
    <source>
        <dbReference type="Proteomes" id="UP000198942"/>
    </source>
</evidence>
<proteinExistence type="inferred from homology"/>
<dbReference type="Pfam" id="PF02055">
    <property type="entry name" value="Glyco_hydro_30"/>
    <property type="match status" value="2"/>
</dbReference>
<keyword evidence="3 4" id="KW-0378">Hydrolase</keyword>
<feature type="domain" description="Glycosyl hydrolase family 30 TIM-barrel" evidence="6">
    <location>
        <begin position="69"/>
        <end position="181"/>
    </location>
</feature>
<dbReference type="STRING" id="551995.SAMN05192574_103692"/>
<evidence type="ECO:0000256" key="2">
    <source>
        <dbReference type="ARBA" id="ARBA00022729"/>
    </source>
</evidence>
<evidence type="ECO:0000256" key="4">
    <source>
        <dbReference type="RuleBase" id="RU361188"/>
    </source>
</evidence>
<organism evidence="8 9">
    <name type="scientific">Mucilaginibacter gossypiicola</name>
    <dbReference type="NCBI Taxonomy" id="551995"/>
    <lineage>
        <taxon>Bacteria</taxon>
        <taxon>Pseudomonadati</taxon>
        <taxon>Bacteroidota</taxon>
        <taxon>Sphingobacteriia</taxon>
        <taxon>Sphingobacteriales</taxon>
        <taxon>Sphingobacteriaceae</taxon>
        <taxon>Mucilaginibacter</taxon>
    </lineage>
</organism>
<gene>
    <name evidence="8" type="ORF">SAMN05192574_103692</name>
</gene>
<dbReference type="Pfam" id="PF17189">
    <property type="entry name" value="Glyco_hydro_30C"/>
    <property type="match status" value="1"/>
</dbReference>
<dbReference type="Proteomes" id="UP000198942">
    <property type="component" value="Unassembled WGS sequence"/>
</dbReference>
<evidence type="ECO:0000256" key="1">
    <source>
        <dbReference type="ARBA" id="ARBA00005382"/>
    </source>
</evidence>
<evidence type="ECO:0000259" key="6">
    <source>
        <dbReference type="Pfam" id="PF02055"/>
    </source>
</evidence>
<feature type="domain" description="Glycosyl hydrolase family 30 TIM-barrel" evidence="6">
    <location>
        <begin position="225"/>
        <end position="432"/>
    </location>
</feature>
<sequence>MGNKLNSLCRVLLLPGILLAANSSALAQTGEWVSTTSTSNWNVKHKIPAAQNGKAADAEVFTDKTLQKVEGFGGCFNELGYTSLQLLSAKDRQTIMKELFAPNVGANFTICRMPVGANDFSLDWYSYDETDGDFDLKNFSVAHDLKTLIPFIKEAKKYNPKLALWASPWSPPQWLKRNKHYAAAMVPSKEVIQKYEASGHKLTGMDFSNVTNGLEPSQVGKEGTDMFVQDDKYFTTYASYFGKFIDAYKKHGINIGMVMPQNEFNSAQIFPSCTWTAHGLAKFVSYLGPQMQQRGVKVFFGTDERPNEKLADTLLTSPESSKFITGMGFQWAGKGAIAGIHNRYPNLTLYQSEQECGDGQNDWKYCRYTWDLMKHYFNSGANAYMYWNISLNEGGISHWGWHQNSLVSVDTTARTYKFNHEYYLFKHLSHYVKPGAVMLSTGGAFNNMLAFKNPDNSVILIVQNEGETEKQVTIKVGNKTISPILEADSFNTFVVN</sequence>
<dbReference type="SUPFAM" id="SSF51445">
    <property type="entry name" value="(Trans)glycosidases"/>
    <property type="match status" value="1"/>
</dbReference>